<feature type="compositionally biased region" description="Basic residues" evidence="1">
    <location>
        <begin position="185"/>
        <end position="194"/>
    </location>
</feature>
<feature type="region of interest" description="Disordered" evidence="1">
    <location>
        <begin position="1"/>
        <end position="111"/>
    </location>
</feature>
<organism evidence="2">
    <name type="scientific">Oryza nivara</name>
    <name type="common">Indian wild rice</name>
    <name type="synonym">Oryza sativa f. spontanea</name>
    <dbReference type="NCBI Taxonomy" id="4536"/>
    <lineage>
        <taxon>Eukaryota</taxon>
        <taxon>Viridiplantae</taxon>
        <taxon>Streptophyta</taxon>
        <taxon>Embryophyta</taxon>
        <taxon>Tracheophyta</taxon>
        <taxon>Spermatophyta</taxon>
        <taxon>Magnoliopsida</taxon>
        <taxon>Liliopsida</taxon>
        <taxon>Poales</taxon>
        <taxon>Poaceae</taxon>
        <taxon>BOP clade</taxon>
        <taxon>Oryzoideae</taxon>
        <taxon>Oryzeae</taxon>
        <taxon>Oryzinae</taxon>
        <taxon>Oryza</taxon>
    </lineage>
</organism>
<feature type="region of interest" description="Disordered" evidence="1">
    <location>
        <begin position="148"/>
        <end position="194"/>
    </location>
</feature>
<evidence type="ECO:0000313" key="2">
    <source>
        <dbReference type="EnsemblPlants" id="ONIVA03G32890.2"/>
    </source>
</evidence>
<keyword evidence="3" id="KW-1185">Reference proteome</keyword>
<dbReference type="Gramene" id="ONIVA03G32890.2">
    <property type="protein sequence ID" value="ONIVA03G32890.2"/>
    <property type="gene ID" value="ONIVA03G32890"/>
</dbReference>
<evidence type="ECO:0000313" key="3">
    <source>
        <dbReference type="Proteomes" id="UP000006591"/>
    </source>
</evidence>
<feature type="compositionally biased region" description="Basic and acidic residues" evidence="1">
    <location>
        <begin position="166"/>
        <end position="184"/>
    </location>
</feature>
<reference evidence="2" key="2">
    <citation type="submission" date="2018-04" db="EMBL/GenBank/DDBJ databases">
        <title>OnivRS2 (Oryza nivara Reference Sequence Version 2).</title>
        <authorList>
            <person name="Zhang J."/>
            <person name="Kudrna D."/>
            <person name="Lee S."/>
            <person name="Talag J."/>
            <person name="Rajasekar S."/>
            <person name="Welchert J."/>
            <person name="Hsing Y.-I."/>
            <person name="Wing R.A."/>
        </authorList>
    </citation>
    <scope>NUCLEOTIDE SEQUENCE [LARGE SCALE GENOMIC DNA]</scope>
    <source>
        <strain evidence="2">SL10</strain>
    </source>
</reference>
<dbReference type="HOGENOM" id="CLU_1404487_0_0_1"/>
<evidence type="ECO:0000256" key="1">
    <source>
        <dbReference type="SAM" id="MobiDB-lite"/>
    </source>
</evidence>
<dbReference type="Proteomes" id="UP000006591">
    <property type="component" value="Chromosome 3"/>
</dbReference>
<dbReference type="AlphaFoldDB" id="A0A0E0GSM7"/>
<reference evidence="2" key="1">
    <citation type="submission" date="2015-04" db="UniProtKB">
        <authorList>
            <consortium name="EnsemblPlants"/>
        </authorList>
    </citation>
    <scope>IDENTIFICATION</scope>
    <source>
        <strain evidence="2">SL10</strain>
    </source>
</reference>
<protein>
    <submittedName>
        <fullName evidence="2">Uncharacterized protein</fullName>
    </submittedName>
</protein>
<accession>A0A0E0GSM7</accession>
<proteinExistence type="predicted"/>
<sequence>MAYQSTGKNIFKVLGEPRIPRDAIGARFPPRSVGRSHPHPSRSKPPGQPARARPVQWRLATCPLPPHRSTAPIPRSPPLLLARTPRFDRSSPRVGSPLAGAAPRRGQASFPRSRTRRFLIFSFLPPSLSLRSPLPPLLRSSPLLPALPPDLPGLPQPQRTNPARVGKSELVRRAEGKREGEGGGKVHKVRLSLR</sequence>
<name>A0A0E0GSM7_ORYNI</name>
<dbReference type="EnsemblPlants" id="ONIVA03G32890.2">
    <property type="protein sequence ID" value="ONIVA03G32890.2"/>
    <property type="gene ID" value="ONIVA03G32890"/>
</dbReference>